<dbReference type="Proteomes" id="UP000035680">
    <property type="component" value="Unassembled WGS sequence"/>
</dbReference>
<reference evidence="2" key="2">
    <citation type="submission" date="2015-08" db="UniProtKB">
        <authorList>
            <consortium name="WormBaseParasite"/>
        </authorList>
    </citation>
    <scope>IDENTIFICATION</scope>
</reference>
<sequence>MDQYQHIDFKSLDRQDIFARTKRYHCDTTRLARAISTILSEIESNDTTMIQPTVAQRQSYDFCLSVTLFNHRNQTQRVKRFLESLTTAFELDGITQDRVKINVLRQRVEQVTRHLLPPVTVTETFQFYFKKIRNAFPLSFSDTIASNKYYKFMIDMK</sequence>
<dbReference type="AlphaFoldDB" id="A0A0K0FTA5"/>
<proteinExistence type="predicted"/>
<reference evidence="1" key="1">
    <citation type="submission" date="2014-07" db="EMBL/GenBank/DDBJ databases">
        <authorList>
            <person name="Martin A.A"/>
            <person name="De Silva N."/>
        </authorList>
    </citation>
    <scope>NUCLEOTIDE SEQUENCE</scope>
</reference>
<keyword evidence="1" id="KW-1185">Reference proteome</keyword>
<protein>
    <submittedName>
        <fullName evidence="2">Uncharacterized protein</fullName>
    </submittedName>
</protein>
<name>A0A0K0FTA5_STRVS</name>
<evidence type="ECO:0000313" key="1">
    <source>
        <dbReference type="Proteomes" id="UP000035680"/>
    </source>
</evidence>
<dbReference type="WBParaSite" id="SVE_1504700.1">
    <property type="protein sequence ID" value="SVE_1504700.1"/>
    <property type="gene ID" value="SVE_1504700"/>
</dbReference>
<evidence type="ECO:0000313" key="2">
    <source>
        <dbReference type="WBParaSite" id="SVE_1504700.1"/>
    </source>
</evidence>
<organism evidence="1 2">
    <name type="scientific">Strongyloides venezuelensis</name>
    <name type="common">Threadworm</name>
    <dbReference type="NCBI Taxonomy" id="75913"/>
    <lineage>
        <taxon>Eukaryota</taxon>
        <taxon>Metazoa</taxon>
        <taxon>Ecdysozoa</taxon>
        <taxon>Nematoda</taxon>
        <taxon>Chromadorea</taxon>
        <taxon>Rhabditida</taxon>
        <taxon>Tylenchina</taxon>
        <taxon>Panagrolaimomorpha</taxon>
        <taxon>Strongyloidoidea</taxon>
        <taxon>Strongyloididae</taxon>
        <taxon>Strongyloides</taxon>
    </lineage>
</organism>
<accession>A0A0K0FTA5</accession>